<organism evidence="2 3">
    <name type="scientific">Cirrhinus molitorella</name>
    <name type="common">mud carp</name>
    <dbReference type="NCBI Taxonomy" id="172907"/>
    <lineage>
        <taxon>Eukaryota</taxon>
        <taxon>Metazoa</taxon>
        <taxon>Chordata</taxon>
        <taxon>Craniata</taxon>
        <taxon>Vertebrata</taxon>
        <taxon>Euteleostomi</taxon>
        <taxon>Actinopterygii</taxon>
        <taxon>Neopterygii</taxon>
        <taxon>Teleostei</taxon>
        <taxon>Ostariophysi</taxon>
        <taxon>Cypriniformes</taxon>
        <taxon>Cyprinidae</taxon>
        <taxon>Labeoninae</taxon>
        <taxon>Labeonini</taxon>
        <taxon>Cirrhinus</taxon>
    </lineage>
</organism>
<dbReference type="EMBL" id="JAYMGO010000017">
    <property type="protein sequence ID" value="KAL1258383.1"/>
    <property type="molecule type" value="Genomic_DNA"/>
</dbReference>
<comment type="caution">
    <text evidence="2">The sequence shown here is derived from an EMBL/GenBank/DDBJ whole genome shotgun (WGS) entry which is preliminary data.</text>
</comment>
<feature type="region of interest" description="Disordered" evidence="1">
    <location>
        <begin position="215"/>
        <end position="252"/>
    </location>
</feature>
<feature type="compositionally biased region" description="Basic residues" evidence="1">
    <location>
        <begin position="232"/>
        <end position="242"/>
    </location>
</feature>
<proteinExistence type="predicted"/>
<keyword evidence="3" id="KW-1185">Reference proteome</keyword>
<evidence type="ECO:0000313" key="2">
    <source>
        <dbReference type="EMBL" id="KAL1258383.1"/>
    </source>
</evidence>
<dbReference type="Proteomes" id="UP001558613">
    <property type="component" value="Unassembled WGS sequence"/>
</dbReference>
<name>A0ABR3LZT1_9TELE</name>
<gene>
    <name evidence="2" type="ORF">QQF64_011627</name>
</gene>
<reference evidence="2 3" key="1">
    <citation type="submission" date="2023-09" db="EMBL/GenBank/DDBJ databases">
        <authorList>
            <person name="Wang M."/>
        </authorList>
    </citation>
    <scope>NUCLEOTIDE SEQUENCE [LARGE SCALE GENOMIC DNA]</scope>
    <source>
        <strain evidence="2">GT-2023</strain>
        <tissue evidence="2">Liver</tissue>
    </source>
</reference>
<evidence type="ECO:0000256" key="1">
    <source>
        <dbReference type="SAM" id="MobiDB-lite"/>
    </source>
</evidence>
<accession>A0ABR3LZT1</accession>
<protein>
    <submittedName>
        <fullName evidence="2">Uncharacterized protein</fullName>
    </submittedName>
</protein>
<feature type="compositionally biased region" description="Polar residues" evidence="1">
    <location>
        <begin position="215"/>
        <end position="226"/>
    </location>
</feature>
<sequence length="252" mass="27240">MFWVHEHLGVVFLRLMRSEIPTLLRFHQTGEFSITGSRSPRVCFSLSASILERCHPSDLCPCKHSACFLYVLFSLLPTETAYVCPLPSRCVFLAEKHAEVKQIALSLCAALRLRCLSVLGSDGPFQQFVTVASAPAAPARGTHTYTHWLAQTERSSHLPPATGQQEVQQAGVGQGWFGTWITSGPSWTIKCVTGVSTVTEGSLSCSTSADLSVTVTTNDSGDQVSPTIPRASKNRVSGKLRRSASAISKSSN</sequence>
<evidence type="ECO:0000313" key="3">
    <source>
        <dbReference type="Proteomes" id="UP001558613"/>
    </source>
</evidence>